<dbReference type="InterPro" id="IPR050307">
    <property type="entry name" value="Sterol_Desaturase_Related"/>
</dbReference>
<reference evidence="9" key="1">
    <citation type="submission" date="2017-03" db="EMBL/GenBank/DDBJ databases">
        <title>Genomes of endolithic fungi from Antarctica.</title>
        <authorList>
            <person name="Coleine C."/>
            <person name="Masonjones S."/>
            <person name="Stajich J.E."/>
        </authorList>
    </citation>
    <scope>NUCLEOTIDE SEQUENCE [LARGE SCALE GENOMIC DNA]</scope>
    <source>
        <strain evidence="9">CCFEE 5527</strain>
    </source>
</reference>
<evidence type="ECO:0000256" key="6">
    <source>
        <dbReference type="SAM" id="Phobius"/>
    </source>
</evidence>
<dbReference type="Proteomes" id="UP000192596">
    <property type="component" value="Unassembled WGS sequence"/>
</dbReference>
<dbReference type="STRING" id="1507870.A0A1V8T154"/>
<evidence type="ECO:0000256" key="1">
    <source>
        <dbReference type="ARBA" id="ARBA00004370"/>
    </source>
</evidence>
<evidence type="ECO:0000256" key="2">
    <source>
        <dbReference type="ARBA" id="ARBA00022692"/>
    </source>
</evidence>
<dbReference type="OrthoDB" id="408954at2759"/>
<feature type="transmembrane region" description="Helical" evidence="6">
    <location>
        <begin position="139"/>
        <end position="160"/>
    </location>
</feature>
<organism evidence="8 9">
    <name type="scientific">Cryoendolithus antarcticus</name>
    <dbReference type="NCBI Taxonomy" id="1507870"/>
    <lineage>
        <taxon>Eukaryota</taxon>
        <taxon>Fungi</taxon>
        <taxon>Dikarya</taxon>
        <taxon>Ascomycota</taxon>
        <taxon>Pezizomycotina</taxon>
        <taxon>Dothideomycetes</taxon>
        <taxon>Dothideomycetidae</taxon>
        <taxon>Cladosporiales</taxon>
        <taxon>Cladosporiaceae</taxon>
        <taxon>Cryoendolithus</taxon>
    </lineage>
</organism>
<evidence type="ECO:0000259" key="7">
    <source>
        <dbReference type="Pfam" id="PF04116"/>
    </source>
</evidence>
<name>A0A1V8T154_9PEZI</name>
<dbReference type="GO" id="GO:0008610">
    <property type="term" value="P:lipid biosynthetic process"/>
    <property type="evidence" value="ECO:0007669"/>
    <property type="project" value="InterPro"/>
</dbReference>
<dbReference type="PANTHER" id="PTHR11863">
    <property type="entry name" value="STEROL DESATURASE"/>
    <property type="match status" value="1"/>
</dbReference>
<feature type="transmembrane region" description="Helical" evidence="6">
    <location>
        <begin position="229"/>
        <end position="251"/>
    </location>
</feature>
<feature type="transmembrane region" description="Helical" evidence="6">
    <location>
        <begin position="263"/>
        <end position="286"/>
    </location>
</feature>
<keyword evidence="4 6" id="KW-0472">Membrane</keyword>
<keyword evidence="2 6" id="KW-0812">Transmembrane</keyword>
<feature type="region of interest" description="Disordered" evidence="5">
    <location>
        <begin position="344"/>
        <end position="424"/>
    </location>
</feature>
<protein>
    <recommendedName>
        <fullName evidence="7">Fatty acid hydroxylase domain-containing protein</fullName>
    </recommendedName>
</protein>
<proteinExistence type="predicted"/>
<dbReference type="InParanoid" id="A0A1V8T154"/>
<comment type="subcellular location">
    <subcellularLocation>
        <location evidence="1">Membrane</location>
    </subcellularLocation>
</comment>
<keyword evidence="9" id="KW-1185">Reference proteome</keyword>
<dbReference type="AlphaFoldDB" id="A0A1V8T154"/>
<gene>
    <name evidence="8" type="ORF">B0A48_08080</name>
</gene>
<evidence type="ECO:0000256" key="3">
    <source>
        <dbReference type="ARBA" id="ARBA00022989"/>
    </source>
</evidence>
<dbReference type="GO" id="GO:0005506">
    <property type="term" value="F:iron ion binding"/>
    <property type="evidence" value="ECO:0007669"/>
    <property type="project" value="InterPro"/>
</dbReference>
<sequence length="424" mass="46618">MAAIVQSLRDNALYFNGYMQGRSYGFPTSLPQIYGSLMSKVTSFISLPLPLLSFLALPVFGGTSTSVNLLLFWMTWSSLILTHDPLNVEAYGTLAARLVFFLLPALASLAFDAAVPTASKGIKAYGDKHLPSSLGRARLLKIAGIATFNVLLAIALQAALEVLTTDFLHARSILKVTSMVPLPWNIAKDLLKALAVRGVLHYLVHRYLLHSYDSPLKTWHLQWQHSVRLPFSLLAAYDHPVCYLLAVWFPAFLPAYLFRFHVLTWHIFVVLISLEDLFINSGYAVLPSSIILAGMARRTDAHFVTAKRGDVCNFGHTGLLDLIFGSTCKDTTTLAGDLEEENEVHHLGDRARKGARGAIRGIKGREDSTSSRQTASADADGEDPEDQEYLPADASETRGDRTSGTSARSLVKRRSGRTKTQQAD</sequence>
<accession>A0A1V8T154</accession>
<evidence type="ECO:0000313" key="9">
    <source>
        <dbReference type="Proteomes" id="UP000192596"/>
    </source>
</evidence>
<evidence type="ECO:0000313" key="8">
    <source>
        <dbReference type="EMBL" id="OQO05060.1"/>
    </source>
</evidence>
<feature type="domain" description="Fatty acid hydroxylase" evidence="7">
    <location>
        <begin position="193"/>
        <end position="326"/>
    </location>
</feature>
<evidence type="ECO:0000256" key="4">
    <source>
        <dbReference type="ARBA" id="ARBA00023136"/>
    </source>
</evidence>
<evidence type="ECO:0000256" key="5">
    <source>
        <dbReference type="SAM" id="MobiDB-lite"/>
    </source>
</evidence>
<comment type="caution">
    <text evidence="8">The sequence shown here is derived from an EMBL/GenBank/DDBJ whole genome shotgun (WGS) entry which is preliminary data.</text>
</comment>
<feature type="transmembrane region" description="Helical" evidence="6">
    <location>
        <begin position="47"/>
        <end position="74"/>
    </location>
</feature>
<dbReference type="EMBL" id="NAJO01000020">
    <property type="protein sequence ID" value="OQO05060.1"/>
    <property type="molecule type" value="Genomic_DNA"/>
</dbReference>
<feature type="compositionally biased region" description="Acidic residues" evidence="5">
    <location>
        <begin position="379"/>
        <end position="388"/>
    </location>
</feature>
<dbReference type="GO" id="GO:0016491">
    <property type="term" value="F:oxidoreductase activity"/>
    <property type="evidence" value="ECO:0007669"/>
    <property type="project" value="InterPro"/>
</dbReference>
<dbReference type="Pfam" id="PF04116">
    <property type="entry name" value="FA_hydroxylase"/>
    <property type="match status" value="1"/>
</dbReference>
<feature type="transmembrane region" description="Helical" evidence="6">
    <location>
        <begin position="94"/>
        <end position="118"/>
    </location>
</feature>
<dbReference type="GO" id="GO:0016020">
    <property type="term" value="C:membrane"/>
    <property type="evidence" value="ECO:0007669"/>
    <property type="project" value="UniProtKB-SubCell"/>
</dbReference>
<keyword evidence="3 6" id="KW-1133">Transmembrane helix</keyword>
<dbReference type="InterPro" id="IPR006694">
    <property type="entry name" value="Fatty_acid_hydroxylase"/>
</dbReference>